<evidence type="ECO:0000313" key="1">
    <source>
        <dbReference type="EMBL" id="NMH86288.1"/>
    </source>
</evidence>
<reference evidence="1 2" key="1">
    <citation type="submission" date="2020-04" db="EMBL/GenBank/DDBJ databases">
        <title>A Flavivirga sp. nov.</title>
        <authorList>
            <person name="Sun X."/>
        </authorList>
    </citation>
    <scope>NUCLEOTIDE SEQUENCE [LARGE SCALE GENOMIC DNA]</scope>
    <source>
        <strain evidence="1 2">Y03</strain>
    </source>
</reference>
<accession>A0ABX1RT85</accession>
<gene>
    <name evidence="1" type="ORF">HHX25_02110</name>
</gene>
<evidence type="ECO:0000313" key="2">
    <source>
        <dbReference type="Proteomes" id="UP000746690"/>
    </source>
</evidence>
<proteinExistence type="predicted"/>
<dbReference type="Proteomes" id="UP000746690">
    <property type="component" value="Unassembled WGS sequence"/>
</dbReference>
<keyword evidence="2" id="KW-1185">Reference proteome</keyword>
<dbReference type="RefSeq" id="WP_169669581.1">
    <property type="nucleotide sequence ID" value="NZ_JABBHF010000001.1"/>
</dbReference>
<dbReference type="EMBL" id="JABBHF010000001">
    <property type="protein sequence ID" value="NMH86288.1"/>
    <property type="molecule type" value="Genomic_DNA"/>
</dbReference>
<comment type="caution">
    <text evidence="1">The sequence shown here is derived from an EMBL/GenBank/DDBJ whole genome shotgun (WGS) entry which is preliminary data.</text>
</comment>
<name>A0ABX1RT85_9FLAO</name>
<protein>
    <submittedName>
        <fullName evidence="1">Uncharacterized protein</fullName>
    </submittedName>
</protein>
<sequence>MKTKIVIILFLTLVGFSFKTIKKGTITIQKTPIEWVNNLKGDFSFKKKWSYPEFIYKNRFGQLSCDGDCPAEVDLMKDESGKIYKDSLQVFYKIVDTTHIFHSLKSESNLYEYAGTNFIEFETLENGIIKGESSNNVSTHSSLVLEFQNDSCSAWIDFNSIRHSTKHILPLEKGTIKIDKILFNKGIIKAVFDFKFKNTLESDKTLFWKGQIYDEIDIE</sequence>
<organism evidence="1 2">
    <name type="scientific">Flavivirga algicola</name>
    <dbReference type="NCBI Taxonomy" id="2729136"/>
    <lineage>
        <taxon>Bacteria</taxon>
        <taxon>Pseudomonadati</taxon>
        <taxon>Bacteroidota</taxon>
        <taxon>Flavobacteriia</taxon>
        <taxon>Flavobacteriales</taxon>
        <taxon>Flavobacteriaceae</taxon>
        <taxon>Flavivirga</taxon>
    </lineage>
</organism>